<dbReference type="InterPro" id="IPR022337">
    <property type="entry name" value="Inositol_monophosphatase_SuhB"/>
</dbReference>
<dbReference type="Gene3D" id="3.30.540.10">
    <property type="entry name" value="Fructose-1,6-Bisphosphatase, subunit A, domain 1"/>
    <property type="match status" value="1"/>
</dbReference>
<dbReference type="Gene3D" id="3.40.190.80">
    <property type="match status" value="1"/>
</dbReference>
<dbReference type="STRING" id="1544798.LH29_06180"/>
<dbReference type="InterPro" id="IPR000760">
    <property type="entry name" value="Inositol_monophosphatase-like"/>
</dbReference>
<keyword evidence="5 8" id="KW-0378">Hydrolase</keyword>
<dbReference type="GO" id="GO:0046872">
    <property type="term" value="F:metal ion binding"/>
    <property type="evidence" value="ECO:0007669"/>
    <property type="project" value="UniProtKB-KW"/>
</dbReference>
<dbReference type="PROSITE" id="PS00629">
    <property type="entry name" value="IMP_1"/>
    <property type="match status" value="1"/>
</dbReference>
<dbReference type="InterPro" id="IPR020583">
    <property type="entry name" value="Inositol_monoP_metal-BS"/>
</dbReference>
<evidence type="ECO:0000256" key="5">
    <source>
        <dbReference type="ARBA" id="ARBA00022801"/>
    </source>
</evidence>
<accession>A0A0D8JEN8</accession>
<feature type="binding site" evidence="7">
    <location>
        <position position="213"/>
    </location>
    <ligand>
        <name>Mg(2+)</name>
        <dbReference type="ChEBI" id="CHEBI:18420"/>
        <label>1</label>
        <note>catalytic</note>
    </ligand>
</feature>
<feature type="binding site" evidence="7">
    <location>
        <position position="85"/>
    </location>
    <ligand>
        <name>Mg(2+)</name>
        <dbReference type="ChEBI" id="CHEBI:18420"/>
        <label>1</label>
        <note>catalytic</note>
    </ligand>
</feature>
<evidence type="ECO:0000256" key="6">
    <source>
        <dbReference type="ARBA" id="ARBA00022842"/>
    </source>
</evidence>
<dbReference type="GO" id="GO:0008934">
    <property type="term" value="F:inositol monophosphate 1-phosphatase activity"/>
    <property type="evidence" value="ECO:0007669"/>
    <property type="project" value="InterPro"/>
</dbReference>
<dbReference type="PANTHER" id="PTHR20854:SF4">
    <property type="entry name" value="INOSITOL-1-MONOPHOSPHATASE-RELATED"/>
    <property type="match status" value="1"/>
</dbReference>
<dbReference type="PANTHER" id="PTHR20854">
    <property type="entry name" value="INOSITOL MONOPHOSPHATASE"/>
    <property type="match status" value="1"/>
</dbReference>
<dbReference type="EC" id="3.1.3.25" evidence="8"/>
<evidence type="ECO:0000256" key="1">
    <source>
        <dbReference type="ARBA" id="ARBA00001033"/>
    </source>
</evidence>
<dbReference type="Pfam" id="PF00459">
    <property type="entry name" value="Inositol_P"/>
    <property type="match status" value="1"/>
</dbReference>
<name>A0A0D8JEN8_9BACT</name>
<dbReference type="GO" id="GO:0006020">
    <property type="term" value="P:inositol metabolic process"/>
    <property type="evidence" value="ECO:0007669"/>
    <property type="project" value="TreeGrafter"/>
</dbReference>
<dbReference type="PRINTS" id="PR01959">
    <property type="entry name" value="SBIMPHPHTASE"/>
</dbReference>
<evidence type="ECO:0000256" key="8">
    <source>
        <dbReference type="RuleBase" id="RU364068"/>
    </source>
</evidence>
<dbReference type="CDD" id="cd01639">
    <property type="entry name" value="IMPase"/>
    <property type="match status" value="1"/>
</dbReference>
<dbReference type="SUPFAM" id="SSF56655">
    <property type="entry name" value="Carbohydrate phosphatase"/>
    <property type="match status" value="1"/>
</dbReference>
<dbReference type="InterPro" id="IPR033942">
    <property type="entry name" value="IMPase"/>
</dbReference>
<comment type="caution">
    <text evidence="9">The sequence shown here is derived from an EMBL/GenBank/DDBJ whole genome shotgun (WGS) entry which is preliminary data.</text>
</comment>
<dbReference type="AlphaFoldDB" id="A0A0D8JEN8"/>
<comment type="similarity">
    <text evidence="3 8">Belongs to the inositol monophosphatase superfamily.</text>
</comment>
<dbReference type="InterPro" id="IPR020550">
    <property type="entry name" value="Inositol_monophosphatase_CS"/>
</dbReference>
<keyword evidence="6 7" id="KW-0460">Magnesium</keyword>
<evidence type="ECO:0000256" key="3">
    <source>
        <dbReference type="ARBA" id="ARBA00009759"/>
    </source>
</evidence>
<feature type="binding site" evidence="7">
    <location>
        <position position="88"/>
    </location>
    <ligand>
        <name>Mg(2+)</name>
        <dbReference type="ChEBI" id="CHEBI:18420"/>
        <label>1</label>
        <note>catalytic</note>
    </ligand>
</feature>
<comment type="catalytic activity">
    <reaction evidence="1 8">
        <text>a myo-inositol phosphate + H2O = myo-inositol + phosphate</text>
        <dbReference type="Rhea" id="RHEA:24056"/>
        <dbReference type="ChEBI" id="CHEBI:15377"/>
        <dbReference type="ChEBI" id="CHEBI:17268"/>
        <dbReference type="ChEBI" id="CHEBI:43474"/>
        <dbReference type="ChEBI" id="CHEBI:84139"/>
        <dbReference type="EC" id="3.1.3.25"/>
    </reaction>
</comment>
<protein>
    <recommendedName>
        <fullName evidence="8">Inositol-1-monophosphatase</fullName>
        <ecNumber evidence="8">3.1.3.25</ecNumber>
    </recommendedName>
</protein>
<gene>
    <name evidence="9" type="ORF">LH29_06180</name>
</gene>
<feature type="binding site" evidence="7">
    <location>
        <position position="69"/>
    </location>
    <ligand>
        <name>Mg(2+)</name>
        <dbReference type="ChEBI" id="CHEBI:18420"/>
        <label>1</label>
        <note>catalytic</note>
    </ligand>
</feature>
<dbReference type="GO" id="GO:0007165">
    <property type="term" value="P:signal transduction"/>
    <property type="evidence" value="ECO:0007669"/>
    <property type="project" value="TreeGrafter"/>
</dbReference>
<reference evidence="9 10" key="1">
    <citation type="submission" date="2014-09" db="EMBL/GenBank/DDBJ databases">
        <title>Draft Genome Sequence of Draconibacterium sp. JN14CK-3.</title>
        <authorList>
            <person name="Dong C."/>
            <person name="Lai Q."/>
            <person name="Shao Z."/>
        </authorList>
    </citation>
    <scope>NUCLEOTIDE SEQUENCE [LARGE SCALE GENOMIC DNA]</scope>
    <source>
        <strain evidence="9 10">JN14CK-3</strain>
    </source>
</reference>
<evidence type="ECO:0000313" key="10">
    <source>
        <dbReference type="Proteomes" id="UP000032544"/>
    </source>
</evidence>
<keyword evidence="10" id="KW-1185">Reference proteome</keyword>
<evidence type="ECO:0000256" key="2">
    <source>
        <dbReference type="ARBA" id="ARBA00001946"/>
    </source>
</evidence>
<proteinExistence type="inferred from homology"/>
<organism evidence="9 10">
    <name type="scientific">Draconibacterium sediminis</name>
    <dbReference type="NCBI Taxonomy" id="1544798"/>
    <lineage>
        <taxon>Bacteria</taxon>
        <taxon>Pseudomonadati</taxon>
        <taxon>Bacteroidota</taxon>
        <taxon>Bacteroidia</taxon>
        <taxon>Marinilabiliales</taxon>
        <taxon>Prolixibacteraceae</taxon>
        <taxon>Draconibacterium</taxon>
    </lineage>
</organism>
<evidence type="ECO:0000256" key="7">
    <source>
        <dbReference type="PIRSR" id="PIRSR600760-2"/>
    </source>
</evidence>
<dbReference type="PATRIC" id="fig|1544798.3.peg.1245"/>
<feature type="binding site" evidence="7">
    <location>
        <position position="87"/>
    </location>
    <ligand>
        <name>Mg(2+)</name>
        <dbReference type="ChEBI" id="CHEBI:18420"/>
        <label>1</label>
        <note>catalytic</note>
    </ligand>
</feature>
<dbReference type="OrthoDB" id="9772456at2"/>
<comment type="cofactor">
    <cofactor evidence="2 7 8">
        <name>Mg(2+)</name>
        <dbReference type="ChEBI" id="CHEBI:18420"/>
    </cofactor>
</comment>
<dbReference type="Proteomes" id="UP000032544">
    <property type="component" value="Unassembled WGS sequence"/>
</dbReference>
<keyword evidence="4 7" id="KW-0479">Metal-binding</keyword>
<dbReference type="PRINTS" id="PR00377">
    <property type="entry name" value="IMPHPHTASES"/>
</dbReference>
<dbReference type="EMBL" id="JRHC01000001">
    <property type="protein sequence ID" value="KJF45001.1"/>
    <property type="molecule type" value="Genomic_DNA"/>
</dbReference>
<dbReference type="RefSeq" id="WP_045026724.1">
    <property type="nucleotide sequence ID" value="NZ_JRHC01000001.1"/>
</dbReference>
<evidence type="ECO:0000313" key="9">
    <source>
        <dbReference type="EMBL" id="KJF45001.1"/>
    </source>
</evidence>
<sequence>MDYKELCFQVQNIAHSTGNFIRGEQKKITEKNIEIKSVASLVTYVDKTAEKQIVDALKELLPEAGFVAEEGTAESNNEKYTWFVDPLDGTTNYLHGLAPHSVSIALAEGNELVLGVVYEIGADEMFYSWKGGPAYCNEEIIETAKRSKSEDTLIATGFPYYDFDKVDEYIGAMKELMQSTRGIRRFGSAAIDLCYVADGRFDAFYEHALHAWDVAAGVFILQQAGGKTTDFSGGDNWLFGGEIVSASNAYFPEFFGIVNKYLGEK</sequence>
<dbReference type="GO" id="GO:0046854">
    <property type="term" value="P:phosphatidylinositol phosphate biosynthetic process"/>
    <property type="evidence" value="ECO:0007669"/>
    <property type="project" value="InterPro"/>
</dbReference>
<evidence type="ECO:0000256" key="4">
    <source>
        <dbReference type="ARBA" id="ARBA00022723"/>
    </source>
</evidence>
<dbReference type="PROSITE" id="PS00630">
    <property type="entry name" value="IMP_2"/>
    <property type="match status" value="1"/>
</dbReference>